<keyword evidence="2" id="KW-1185">Reference proteome</keyword>
<sequence length="319" mass="33924">MNNNNKEKYSDTSPNLLNLIAKVGILASTLTLVGILLIVPMILFQANQLRSNIERRAIQFKQNSDRAWKLMINEKMMIQSEAEKEDETSSRSFRSPRHQQSCQGCHSLTCQTGLPGPSGPAGTDGSPGDGPTGDDGFDVQLQPEADMPCVICPAGPPGQRLKREFWRVYTIIFRGPQGERGMSGEPGTYGEQGPPGKSGIDGPYGREGPPGNVGIKGLCGRKGPIGDQVISDTGLPGKPGPVGPAGPPGANGIMGENGMVGTPGEPGEPASYCPSDCGVSHIKAPSFAMEMSEPPSPPSYSNREKPATEVLFRRRKKKQ</sequence>
<evidence type="ECO:0000313" key="1">
    <source>
        <dbReference type="EMBL" id="CAK5082593.1"/>
    </source>
</evidence>
<dbReference type="Proteomes" id="UP001497535">
    <property type="component" value="Unassembled WGS sequence"/>
</dbReference>
<protein>
    <submittedName>
        <fullName evidence="1">Uncharacterized protein</fullName>
    </submittedName>
</protein>
<name>A0ACB0ZUC0_MELEN</name>
<evidence type="ECO:0000313" key="2">
    <source>
        <dbReference type="Proteomes" id="UP001497535"/>
    </source>
</evidence>
<accession>A0ACB0ZUC0</accession>
<proteinExistence type="predicted"/>
<comment type="caution">
    <text evidence="1">The sequence shown here is derived from an EMBL/GenBank/DDBJ whole genome shotgun (WGS) entry which is preliminary data.</text>
</comment>
<dbReference type="EMBL" id="CAVMJV010000047">
    <property type="protein sequence ID" value="CAK5082593.1"/>
    <property type="molecule type" value="Genomic_DNA"/>
</dbReference>
<gene>
    <name evidence="1" type="ORF">MENTE1834_LOCUS29884</name>
</gene>
<organism evidence="1 2">
    <name type="scientific">Meloidogyne enterolobii</name>
    <name type="common">Root-knot nematode worm</name>
    <name type="synonym">Meloidogyne mayaguensis</name>
    <dbReference type="NCBI Taxonomy" id="390850"/>
    <lineage>
        <taxon>Eukaryota</taxon>
        <taxon>Metazoa</taxon>
        <taxon>Ecdysozoa</taxon>
        <taxon>Nematoda</taxon>
        <taxon>Chromadorea</taxon>
        <taxon>Rhabditida</taxon>
        <taxon>Tylenchina</taxon>
        <taxon>Tylenchomorpha</taxon>
        <taxon>Tylenchoidea</taxon>
        <taxon>Meloidogynidae</taxon>
        <taxon>Meloidogyninae</taxon>
        <taxon>Meloidogyne</taxon>
    </lineage>
</organism>
<reference evidence="1" key="1">
    <citation type="submission" date="2023-11" db="EMBL/GenBank/DDBJ databases">
        <authorList>
            <person name="Poullet M."/>
        </authorList>
    </citation>
    <scope>NUCLEOTIDE SEQUENCE</scope>
    <source>
        <strain evidence="1">E1834</strain>
    </source>
</reference>